<feature type="chain" id="PRO_5004243655" evidence="2">
    <location>
        <begin position="18"/>
        <end position="129"/>
    </location>
</feature>
<sequence length="129" mass="14859">INIHIFLLYVQIQKASCSSVAYGEVARRKGTISQYFTTLHCPVCDELTQLGVCSRCRAEPQRVAVTLYQDIRQWENQQDQMLQICRNCSGSTERLVPCVSLDCPVLYKLSRISRQLSKAPYLRQLLEQF</sequence>
<dbReference type="EMBL" id="CAAE01011450">
    <property type="protein sequence ID" value="CAF93796.1"/>
    <property type="molecule type" value="Genomic_DNA"/>
</dbReference>
<accession>Q4SZY6</accession>
<dbReference type="GO" id="GO:0000724">
    <property type="term" value="P:double-strand break repair via homologous recombination"/>
    <property type="evidence" value="ECO:0007669"/>
    <property type="project" value="TreeGrafter"/>
</dbReference>
<organism evidence="4">
    <name type="scientific">Tetraodon nigroviridis</name>
    <name type="common">Spotted green pufferfish</name>
    <name type="synonym">Chelonodon nigroviridis</name>
    <dbReference type="NCBI Taxonomy" id="99883"/>
    <lineage>
        <taxon>Eukaryota</taxon>
        <taxon>Metazoa</taxon>
        <taxon>Chordata</taxon>
        <taxon>Craniata</taxon>
        <taxon>Vertebrata</taxon>
        <taxon>Euteleostomi</taxon>
        <taxon>Actinopterygii</taxon>
        <taxon>Neopterygii</taxon>
        <taxon>Teleostei</taxon>
        <taxon>Neoteleostei</taxon>
        <taxon>Acanthomorphata</taxon>
        <taxon>Eupercaria</taxon>
        <taxon>Tetraodontiformes</taxon>
        <taxon>Tetradontoidea</taxon>
        <taxon>Tetraodontidae</taxon>
        <taxon>Tetraodon</taxon>
    </lineage>
</organism>
<protein>
    <submittedName>
        <fullName evidence="4">(spotted green pufferfish) hypothetical protein</fullName>
    </submittedName>
</protein>
<dbReference type="GO" id="GO:0016035">
    <property type="term" value="C:zeta DNA polymerase complex"/>
    <property type="evidence" value="ECO:0007669"/>
    <property type="project" value="InterPro"/>
</dbReference>
<dbReference type="InterPro" id="IPR025687">
    <property type="entry name" value="Znf-C4pol"/>
</dbReference>
<dbReference type="PANTHER" id="PTHR45812">
    <property type="entry name" value="DNA POLYMERASE ZETA CATALYTIC SUBUNIT"/>
    <property type="match status" value="1"/>
</dbReference>
<dbReference type="InterPro" id="IPR030559">
    <property type="entry name" value="PolZ_Rev3"/>
</dbReference>
<proteinExistence type="predicted"/>
<comment type="caution">
    <text evidence="4">The sequence shown here is derived from an EMBL/GenBank/DDBJ whole genome shotgun (WGS) entry which is preliminary data.</text>
</comment>
<dbReference type="Pfam" id="PF14260">
    <property type="entry name" value="zf-C4pol"/>
    <property type="match status" value="1"/>
</dbReference>
<comment type="catalytic activity">
    <reaction evidence="1">
        <text>DNA(n) + a 2'-deoxyribonucleoside 5'-triphosphate = DNA(n+1) + diphosphate</text>
        <dbReference type="Rhea" id="RHEA:22508"/>
        <dbReference type="Rhea" id="RHEA-COMP:17339"/>
        <dbReference type="Rhea" id="RHEA-COMP:17340"/>
        <dbReference type="ChEBI" id="CHEBI:33019"/>
        <dbReference type="ChEBI" id="CHEBI:61560"/>
        <dbReference type="ChEBI" id="CHEBI:173112"/>
        <dbReference type="EC" id="2.7.7.7"/>
    </reaction>
</comment>
<dbReference type="GO" id="GO:0003887">
    <property type="term" value="F:DNA-directed DNA polymerase activity"/>
    <property type="evidence" value="ECO:0007669"/>
    <property type="project" value="UniProtKB-EC"/>
</dbReference>
<evidence type="ECO:0000259" key="3">
    <source>
        <dbReference type="Pfam" id="PF14260"/>
    </source>
</evidence>
<dbReference type="OrthoDB" id="8812943at2759"/>
<gene>
    <name evidence="4" type="ORF">GSTENG00009607001</name>
</gene>
<reference evidence="4" key="2">
    <citation type="submission" date="2004-02" db="EMBL/GenBank/DDBJ databases">
        <authorList>
            <consortium name="Genoscope"/>
            <consortium name="Whitehead Institute Centre for Genome Research"/>
        </authorList>
    </citation>
    <scope>NUCLEOTIDE SEQUENCE</scope>
</reference>
<dbReference type="GO" id="GO:0005634">
    <property type="term" value="C:nucleus"/>
    <property type="evidence" value="ECO:0007669"/>
    <property type="project" value="TreeGrafter"/>
</dbReference>
<evidence type="ECO:0000313" key="4">
    <source>
        <dbReference type="EMBL" id="CAF93796.1"/>
    </source>
</evidence>
<dbReference type="KEGG" id="tng:GSTEN00009607G001"/>
<evidence type="ECO:0000256" key="1">
    <source>
        <dbReference type="ARBA" id="ARBA00049244"/>
    </source>
</evidence>
<reference evidence="4" key="1">
    <citation type="journal article" date="2004" name="Nature">
        <title>Genome duplication in the teleost fish Tetraodon nigroviridis reveals the early vertebrate proto-karyotype.</title>
        <authorList>
            <person name="Jaillon O."/>
            <person name="Aury J.-M."/>
            <person name="Brunet F."/>
            <person name="Petit J.-L."/>
            <person name="Stange-Thomann N."/>
            <person name="Mauceli E."/>
            <person name="Bouneau L."/>
            <person name="Fischer C."/>
            <person name="Ozouf-Costaz C."/>
            <person name="Bernot A."/>
            <person name="Nicaud S."/>
            <person name="Jaffe D."/>
            <person name="Fisher S."/>
            <person name="Lutfalla G."/>
            <person name="Dossat C."/>
            <person name="Segurens B."/>
            <person name="Dasilva C."/>
            <person name="Salanoubat M."/>
            <person name="Levy M."/>
            <person name="Boudet N."/>
            <person name="Castellano S."/>
            <person name="Anthouard V."/>
            <person name="Jubin C."/>
            <person name="Castelli V."/>
            <person name="Katinka M."/>
            <person name="Vacherie B."/>
            <person name="Biemont C."/>
            <person name="Skalli Z."/>
            <person name="Cattolico L."/>
            <person name="Poulain J."/>
            <person name="De Berardinis V."/>
            <person name="Cruaud C."/>
            <person name="Duprat S."/>
            <person name="Brottier P."/>
            <person name="Coutanceau J.-P."/>
            <person name="Gouzy J."/>
            <person name="Parra G."/>
            <person name="Lardier G."/>
            <person name="Chapple C."/>
            <person name="McKernan K.J."/>
            <person name="McEwan P."/>
            <person name="Bosak S."/>
            <person name="Kellis M."/>
            <person name="Volff J.-N."/>
            <person name="Guigo R."/>
            <person name="Zody M.C."/>
            <person name="Mesirov J."/>
            <person name="Lindblad-Toh K."/>
            <person name="Birren B."/>
            <person name="Nusbaum C."/>
            <person name="Kahn D."/>
            <person name="Robinson-Rechavi M."/>
            <person name="Laudet V."/>
            <person name="Schachter V."/>
            <person name="Quetier F."/>
            <person name="Saurin W."/>
            <person name="Scarpelli C."/>
            <person name="Wincker P."/>
            <person name="Lander E.S."/>
            <person name="Weissenbach J."/>
            <person name="Roest Crollius H."/>
        </authorList>
    </citation>
    <scope>NUCLEOTIDE SEQUENCE [LARGE SCALE GENOMIC DNA]</scope>
</reference>
<keyword evidence="2" id="KW-0732">Signal</keyword>
<feature type="domain" description="C4-type zinc-finger of DNA polymerase delta" evidence="3">
    <location>
        <begin position="41"/>
        <end position="108"/>
    </location>
</feature>
<name>Q4SZY6_TETNG</name>
<feature type="non-terminal residue" evidence="4">
    <location>
        <position position="1"/>
    </location>
</feature>
<dbReference type="AlphaFoldDB" id="Q4SZY6"/>
<feature type="signal peptide" evidence="2">
    <location>
        <begin position="1"/>
        <end position="17"/>
    </location>
</feature>
<evidence type="ECO:0000256" key="2">
    <source>
        <dbReference type="SAM" id="SignalP"/>
    </source>
</evidence>
<dbReference type="GO" id="GO:0042276">
    <property type="term" value="P:error-prone translesion synthesis"/>
    <property type="evidence" value="ECO:0007669"/>
    <property type="project" value="TreeGrafter"/>
</dbReference>
<dbReference type="PANTHER" id="PTHR45812:SF1">
    <property type="entry name" value="DNA POLYMERASE ZETA CATALYTIC SUBUNIT"/>
    <property type="match status" value="1"/>
</dbReference>